<comment type="function">
    <text evidence="14">Component of the F(0) channel, it forms part of the peripheral stalk, linking F(1) to F(0).</text>
</comment>
<evidence type="ECO:0000256" key="4">
    <source>
        <dbReference type="ARBA" id="ARBA00022475"/>
    </source>
</evidence>
<keyword evidence="7 14" id="KW-0375">Hydrogen ion transport</keyword>
<dbReference type="Gene3D" id="1.20.5.620">
    <property type="entry name" value="F1F0 ATP synthase subunit B, membrane domain"/>
    <property type="match status" value="1"/>
</dbReference>
<dbReference type="Pfam" id="PF00430">
    <property type="entry name" value="ATP-synt_B"/>
    <property type="match status" value="1"/>
</dbReference>
<comment type="caution">
    <text evidence="17">The sequence shown here is derived from an EMBL/GenBank/DDBJ whole genome shotgun (WGS) entry which is preliminary data.</text>
</comment>
<evidence type="ECO:0000256" key="15">
    <source>
        <dbReference type="RuleBase" id="RU003848"/>
    </source>
</evidence>
<dbReference type="GO" id="GO:0046961">
    <property type="term" value="F:proton-transporting ATPase activity, rotational mechanism"/>
    <property type="evidence" value="ECO:0007669"/>
    <property type="project" value="TreeGrafter"/>
</dbReference>
<dbReference type="GO" id="GO:0005886">
    <property type="term" value="C:plasma membrane"/>
    <property type="evidence" value="ECO:0007669"/>
    <property type="project" value="UniProtKB-SubCell"/>
</dbReference>
<dbReference type="NCBIfam" id="NF004412">
    <property type="entry name" value="PRK05759.1-3"/>
    <property type="match status" value="1"/>
</dbReference>
<comment type="similarity">
    <text evidence="2 14 15">Belongs to the ATPase B chain family.</text>
</comment>
<evidence type="ECO:0000313" key="18">
    <source>
        <dbReference type="Proteomes" id="UP000020825"/>
    </source>
</evidence>
<keyword evidence="6 14" id="KW-0812">Transmembrane</keyword>
<dbReference type="InterPro" id="IPR050059">
    <property type="entry name" value="ATP_synthase_B_chain"/>
</dbReference>
<dbReference type="Proteomes" id="UP000020825">
    <property type="component" value="Unassembled WGS sequence"/>
</dbReference>
<keyword evidence="3 14" id="KW-0813">Transport</keyword>
<comment type="function">
    <text evidence="12 14">F(1)F(0) ATP synthase produces ATP from ADP in the presence of a proton or sodium gradient. F-type ATPases consist of two structural domains, F(1) containing the extramembraneous catalytic core and F(0) containing the membrane proton channel, linked together by a central stalk and a peripheral stalk. During catalysis, ATP synthesis in the catalytic domain of F(1) is coupled via a rotary mechanism of the central stalk subunits to proton translocation.</text>
</comment>
<evidence type="ECO:0000256" key="3">
    <source>
        <dbReference type="ARBA" id="ARBA00022448"/>
    </source>
</evidence>
<evidence type="ECO:0000256" key="5">
    <source>
        <dbReference type="ARBA" id="ARBA00022547"/>
    </source>
</evidence>
<comment type="subcellular location">
    <subcellularLocation>
        <location evidence="1 14">Cell membrane</location>
        <topology evidence="1 14">Single-pass membrane protein</topology>
    </subcellularLocation>
</comment>
<evidence type="ECO:0000256" key="7">
    <source>
        <dbReference type="ARBA" id="ARBA00022781"/>
    </source>
</evidence>
<dbReference type="PATRIC" id="fig|1299331.3.peg.1191"/>
<dbReference type="InterPro" id="IPR002146">
    <property type="entry name" value="ATP_synth_b/b'su_bac/chlpt"/>
</dbReference>
<evidence type="ECO:0000313" key="17">
    <source>
        <dbReference type="EMBL" id="EUA58091.1"/>
    </source>
</evidence>
<evidence type="ECO:0000256" key="6">
    <source>
        <dbReference type="ARBA" id="ARBA00022692"/>
    </source>
</evidence>
<evidence type="ECO:0000256" key="9">
    <source>
        <dbReference type="ARBA" id="ARBA00023065"/>
    </source>
</evidence>
<evidence type="ECO:0000256" key="1">
    <source>
        <dbReference type="ARBA" id="ARBA00004162"/>
    </source>
</evidence>
<dbReference type="AlphaFoldDB" id="X8CQF5"/>
<keyword evidence="4 14" id="KW-1003">Cell membrane</keyword>
<keyword evidence="8 14" id="KW-1133">Transmembrane helix</keyword>
<feature type="transmembrane region" description="Helical" evidence="14">
    <location>
        <begin position="27"/>
        <end position="49"/>
    </location>
</feature>
<evidence type="ECO:0000256" key="8">
    <source>
        <dbReference type="ARBA" id="ARBA00022989"/>
    </source>
</evidence>
<keyword evidence="16" id="KW-0175">Coiled coil</keyword>
<dbReference type="PANTHER" id="PTHR33445:SF1">
    <property type="entry name" value="ATP SYNTHASE SUBUNIT B"/>
    <property type="match status" value="1"/>
</dbReference>
<evidence type="ECO:0000256" key="2">
    <source>
        <dbReference type="ARBA" id="ARBA00005513"/>
    </source>
</evidence>
<evidence type="ECO:0000256" key="12">
    <source>
        <dbReference type="ARBA" id="ARBA00025198"/>
    </source>
</evidence>
<dbReference type="SUPFAM" id="SSF81573">
    <property type="entry name" value="F1F0 ATP synthase subunit B, membrane domain"/>
    <property type="match status" value="1"/>
</dbReference>
<evidence type="ECO:0000256" key="14">
    <source>
        <dbReference type="HAMAP-Rule" id="MF_01398"/>
    </source>
</evidence>
<keyword evidence="11 14" id="KW-0066">ATP synthesis</keyword>
<dbReference type="CDD" id="cd06503">
    <property type="entry name" value="ATP-synt_Fo_b"/>
    <property type="match status" value="1"/>
</dbReference>
<keyword evidence="5 14" id="KW-0138">CF(0)</keyword>
<keyword evidence="9 14" id="KW-0406">Ion transport</keyword>
<organism evidence="17 18">
    <name type="scientific">Mycobacterium intracellulare 1956</name>
    <dbReference type="NCBI Taxonomy" id="1299331"/>
    <lineage>
        <taxon>Bacteria</taxon>
        <taxon>Bacillati</taxon>
        <taxon>Actinomycetota</taxon>
        <taxon>Actinomycetes</taxon>
        <taxon>Mycobacteriales</taxon>
        <taxon>Mycobacteriaceae</taxon>
        <taxon>Mycobacterium</taxon>
        <taxon>Mycobacterium avium complex (MAC)</taxon>
    </lineage>
</organism>
<feature type="coiled-coil region" evidence="16">
    <location>
        <begin position="67"/>
        <end position="101"/>
    </location>
</feature>
<evidence type="ECO:0000256" key="10">
    <source>
        <dbReference type="ARBA" id="ARBA00023136"/>
    </source>
</evidence>
<gene>
    <name evidence="14" type="primary">atpF</name>
    <name evidence="17" type="ORF">I550_1224</name>
</gene>
<accession>X8CQF5</accession>
<proteinExistence type="inferred from homology"/>
<keyword evidence="10 14" id="KW-0472">Membrane</keyword>
<evidence type="ECO:0000256" key="13">
    <source>
        <dbReference type="ARBA" id="ARBA00025830"/>
    </source>
</evidence>
<dbReference type="HAMAP" id="MF_01398">
    <property type="entry name" value="ATP_synth_b_bprime"/>
    <property type="match status" value="1"/>
</dbReference>
<dbReference type="GO" id="GO:0045259">
    <property type="term" value="C:proton-transporting ATP synthase complex"/>
    <property type="evidence" value="ECO:0007669"/>
    <property type="project" value="UniProtKB-KW"/>
</dbReference>
<dbReference type="InterPro" id="IPR028987">
    <property type="entry name" value="ATP_synth_B-like_membr_sf"/>
</dbReference>
<sequence length="209" mass="22791">MMGDASLSVLASGQVVAEGGNNFLVPNGTFFFVLAIFLIVLAVIGTFVVPPVMKVLRERDAMVAKTAADTKKAAEQFEAAQADYEEAMTEARVQASSLRDNARAEGRKVVEEARARAEQEVSSTLQLAAQQLKRERDAVELDLRANVASMAATLASRILGVDVAPLQRPHPQPRHPDGNYVCRLSSASWWALRPSCSWWCVMSCRRCVG</sequence>
<dbReference type="EMBL" id="JAOG01000001">
    <property type="protein sequence ID" value="EUA58091.1"/>
    <property type="molecule type" value="Genomic_DNA"/>
</dbReference>
<reference evidence="17 18" key="1">
    <citation type="submission" date="2013-12" db="EMBL/GenBank/DDBJ databases">
        <authorList>
            <person name="Zelazny A."/>
            <person name="Olivier K."/>
            <person name="Holland S."/>
            <person name="Lenaerts A."/>
            <person name="Ordway D."/>
            <person name="DeGroote M.A."/>
            <person name="Parker T."/>
            <person name="Sizemore C."/>
            <person name="Tallon L.J."/>
            <person name="Sadzewicz L.K."/>
            <person name="Sengamalay N."/>
            <person name="Fraser C.M."/>
            <person name="Hine E."/>
            <person name="Shefchek K.A."/>
            <person name="Das S.P."/>
            <person name="Tettelin H."/>
        </authorList>
    </citation>
    <scope>NUCLEOTIDE SEQUENCE [LARGE SCALE GENOMIC DNA]</scope>
    <source>
        <strain evidence="17 18">1956</strain>
    </source>
</reference>
<dbReference type="GO" id="GO:0046933">
    <property type="term" value="F:proton-transporting ATP synthase activity, rotational mechanism"/>
    <property type="evidence" value="ECO:0007669"/>
    <property type="project" value="UniProtKB-UniRule"/>
</dbReference>
<name>X8CQF5_MYCIT</name>
<dbReference type="PANTHER" id="PTHR33445">
    <property type="entry name" value="ATP SYNTHASE SUBUNIT B', CHLOROPLASTIC"/>
    <property type="match status" value="1"/>
</dbReference>
<evidence type="ECO:0000256" key="11">
    <source>
        <dbReference type="ARBA" id="ARBA00023310"/>
    </source>
</evidence>
<protein>
    <recommendedName>
        <fullName evidence="14">ATP synthase subunit b</fullName>
    </recommendedName>
    <alternativeName>
        <fullName evidence="14">ATP synthase F(0) sector subunit b</fullName>
    </alternativeName>
    <alternativeName>
        <fullName evidence="14">ATPase subunit I</fullName>
    </alternativeName>
    <alternativeName>
        <fullName evidence="14">F-type ATPase subunit b</fullName>
        <shortName evidence="14">F-ATPase subunit b</shortName>
    </alternativeName>
</protein>
<comment type="subunit">
    <text evidence="13 14">F-type ATPases have 2 components, F(1) - the catalytic core - and F(0) - the membrane proton channel. F(1) has five subunits: alpha(3), beta(3), gamma(1), delta(1), epsilon(1). F(0) has three main subunits: a(1), b(2) and c(10-14). The alpha and beta chains form an alternating ring which encloses part of the gamma chain. F(1) is attached to F(0) by a central stalk formed by the gamma and epsilon chains, while a peripheral stalk is formed by the delta and b chains.</text>
</comment>
<evidence type="ECO:0000256" key="16">
    <source>
        <dbReference type="SAM" id="Coils"/>
    </source>
</evidence>